<evidence type="ECO:0000313" key="1">
    <source>
        <dbReference type="EMBL" id="PQA58433.1"/>
    </source>
</evidence>
<evidence type="ECO:0000313" key="2">
    <source>
        <dbReference type="Proteomes" id="UP000239590"/>
    </source>
</evidence>
<organism evidence="1 2">
    <name type="scientific">Siphonobacter curvatus</name>
    <dbReference type="NCBI Taxonomy" id="2094562"/>
    <lineage>
        <taxon>Bacteria</taxon>
        <taxon>Pseudomonadati</taxon>
        <taxon>Bacteroidota</taxon>
        <taxon>Cytophagia</taxon>
        <taxon>Cytophagales</taxon>
        <taxon>Cytophagaceae</taxon>
        <taxon>Siphonobacter</taxon>
    </lineage>
</organism>
<comment type="caution">
    <text evidence="1">The sequence shown here is derived from an EMBL/GenBank/DDBJ whole genome shotgun (WGS) entry which is preliminary data.</text>
</comment>
<gene>
    <name evidence="1" type="ORF">C5O19_01800</name>
</gene>
<protein>
    <submittedName>
        <fullName evidence="1">Uncharacterized protein</fullName>
    </submittedName>
</protein>
<dbReference type="AlphaFoldDB" id="A0A2S7IL06"/>
<sequence length="159" mass="18217">MGKSIIRLRYRKVITAASTAAWDRQVFDHTYQEFSGQTQYDNQWSQTHVLIAEPRVDPDLMHTYIQQLQGYIPDVLNTSGQRRLPFREYTFEIVNAHAGTQEEHAVAIEFYSESLTWIDVVGTNLLIAYGDQLAALRAGQDVETELIPLQPLLNIHSIQ</sequence>
<dbReference type="OrthoDB" id="793934at2"/>
<reference evidence="2" key="1">
    <citation type="submission" date="2018-02" db="EMBL/GenBank/DDBJ databases">
        <title>Genome sequencing of Solimonas sp. HR-BB.</title>
        <authorList>
            <person name="Lee Y."/>
            <person name="Jeon C.O."/>
        </authorList>
    </citation>
    <scope>NUCLEOTIDE SEQUENCE [LARGE SCALE GENOMIC DNA]</scope>
    <source>
        <strain evidence="2">HR-U</strain>
    </source>
</reference>
<dbReference type="EMBL" id="PTRA01000001">
    <property type="protein sequence ID" value="PQA58433.1"/>
    <property type="molecule type" value="Genomic_DNA"/>
</dbReference>
<name>A0A2S7IL06_9BACT</name>
<dbReference type="RefSeq" id="WP_104709651.1">
    <property type="nucleotide sequence ID" value="NZ_PTRA01000001.1"/>
</dbReference>
<accession>A0A2S7IL06</accession>
<keyword evidence="2" id="KW-1185">Reference proteome</keyword>
<dbReference type="Proteomes" id="UP000239590">
    <property type="component" value="Unassembled WGS sequence"/>
</dbReference>
<proteinExistence type="predicted"/>